<evidence type="ECO:0000256" key="2">
    <source>
        <dbReference type="ARBA" id="ARBA00014968"/>
    </source>
</evidence>
<feature type="binding site" evidence="18">
    <location>
        <position position="291"/>
    </location>
    <ligand>
        <name>Mg(2+)</name>
        <dbReference type="ChEBI" id="CHEBI:18420"/>
        <label>2</label>
    </ligand>
</feature>
<evidence type="ECO:0000256" key="17">
    <source>
        <dbReference type="PIRSR" id="PIRSR038186-1"/>
    </source>
</evidence>
<feature type="binding site" evidence="17">
    <location>
        <position position="293"/>
    </location>
    <ligand>
        <name>1D-myo-inositol 1,3,4-trisphosphate</name>
        <dbReference type="ChEBI" id="CHEBI:58414"/>
    </ligand>
</feature>
<feature type="binding site" evidence="17">
    <location>
        <position position="297"/>
    </location>
    <ligand>
        <name>1D-myo-inositol 1,3,4-trisphosphate</name>
        <dbReference type="ChEBI" id="CHEBI:58414"/>
    </ligand>
</feature>
<evidence type="ECO:0000256" key="3">
    <source>
        <dbReference type="ARBA" id="ARBA00022679"/>
    </source>
</evidence>
<dbReference type="GO" id="GO:0000287">
    <property type="term" value="F:magnesium ion binding"/>
    <property type="evidence" value="ECO:0007669"/>
    <property type="project" value="InterPro"/>
</dbReference>
<reference evidence="20" key="1">
    <citation type="submission" date="2019-08" db="EMBL/GenBank/DDBJ databases">
        <title>The genome of the North American firefly Photinus pyralis.</title>
        <authorList>
            <consortium name="Photinus pyralis genome working group"/>
            <person name="Fallon T.R."/>
            <person name="Sander Lower S.E."/>
            <person name="Weng J.-K."/>
        </authorList>
    </citation>
    <scope>NUCLEOTIDE SEQUENCE</scope>
    <source>
        <strain evidence="20">TRF0915ILg1</strain>
        <tissue evidence="20">Whole body</tissue>
    </source>
</reference>
<evidence type="ECO:0000313" key="20">
    <source>
        <dbReference type="EMBL" id="KAF2884123.1"/>
    </source>
</evidence>
<dbReference type="GO" id="GO:0032957">
    <property type="term" value="P:inositol trisphosphate metabolic process"/>
    <property type="evidence" value="ECO:0007669"/>
    <property type="project" value="InterPro"/>
</dbReference>
<dbReference type="InterPro" id="IPR041429">
    <property type="entry name" value="ITPK1_N"/>
</dbReference>
<name>A0A8K0CBB7_IGNLU</name>
<comment type="catalytic activity">
    <reaction evidence="11">
        <text>1D-myo-inositol 3,4,6-trisphosphate + ATP = 1D-myo-inositol 1,3,4,6-tetrakisphosphate + ADP + H(+)</text>
        <dbReference type="Rhea" id="RHEA:70287"/>
        <dbReference type="ChEBI" id="CHEBI:15378"/>
        <dbReference type="ChEBI" id="CHEBI:30616"/>
        <dbReference type="ChEBI" id="CHEBI:57660"/>
        <dbReference type="ChEBI" id="CHEBI:189099"/>
        <dbReference type="ChEBI" id="CHEBI:456216"/>
    </reaction>
    <physiologicalReaction direction="left-to-right" evidence="11">
        <dbReference type="Rhea" id="RHEA:70288"/>
    </physiologicalReaction>
    <physiologicalReaction direction="right-to-left" evidence="11">
        <dbReference type="Rhea" id="RHEA:70289"/>
    </physiologicalReaction>
</comment>
<keyword evidence="7 16" id="KW-0067">ATP-binding</keyword>
<gene>
    <name evidence="20" type="ORF">ILUMI_22043</name>
</gene>
<evidence type="ECO:0000256" key="10">
    <source>
        <dbReference type="ARBA" id="ARBA00033609"/>
    </source>
</evidence>
<keyword evidence="6 16" id="KW-0418">Kinase</keyword>
<dbReference type="AlphaFoldDB" id="A0A8K0CBB7"/>
<comment type="function">
    <text evidence="16">Kinase that can phosphorylate various inositol polyphosphate such as Ins(3,4,5,6)P4 or Ins(1,3,4)P3.</text>
</comment>
<keyword evidence="8 16" id="KW-0460">Magnesium</keyword>
<keyword evidence="9" id="KW-0413">Isomerase</keyword>
<evidence type="ECO:0000256" key="9">
    <source>
        <dbReference type="ARBA" id="ARBA00023235"/>
    </source>
</evidence>
<feature type="binding site" evidence="17">
    <location>
        <position position="195"/>
    </location>
    <ligand>
        <name>1D-myo-inositol 1,3,4-trisphosphate</name>
        <dbReference type="ChEBI" id="CHEBI:58414"/>
    </ligand>
</feature>
<accession>A0A8K0CBB7</accession>
<dbReference type="GO" id="GO:0005737">
    <property type="term" value="C:cytoplasm"/>
    <property type="evidence" value="ECO:0007669"/>
    <property type="project" value="TreeGrafter"/>
</dbReference>
<protein>
    <recommendedName>
        <fullName evidence="2 16">Inositol-tetrakisphosphate 1-kinase</fullName>
        <ecNumber evidence="16">2.7.1.134</ecNumber>
    </recommendedName>
</protein>
<dbReference type="GO" id="GO:0016853">
    <property type="term" value="F:isomerase activity"/>
    <property type="evidence" value="ECO:0007669"/>
    <property type="project" value="UniProtKB-KW"/>
</dbReference>
<dbReference type="PIRSF" id="PIRSF038186">
    <property type="entry name" value="ITPK"/>
    <property type="match status" value="1"/>
</dbReference>
<dbReference type="Pfam" id="PF05770">
    <property type="entry name" value="Ins134_P3_kin"/>
    <property type="match status" value="1"/>
</dbReference>
<dbReference type="GO" id="GO:0047325">
    <property type="term" value="F:inositol-3,4,5,6-tetrakisphosphate 1-kinase activity"/>
    <property type="evidence" value="ECO:0007669"/>
    <property type="project" value="UniProtKB-EC"/>
</dbReference>
<evidence type="ECO:0000256" key="18">
    <source>
        <dbReference type="PIRSR" id="PIRSR038186-2"/>
    </source>
</evidence>
<dbReference type="EC" id="2.7.1.134" evidence="16"/>
<evidence type="ECO:0000256" key="8">
    <source>
        <dbReference type="ARBA" id="ARBA00022842"/>
    </source>
</evidence>
<feature type="domain" description="ATP-grasp" evidence="19">
    <location>
        <begin position="112"/>
        <end position="321"/>
    </location>
</feature>
<dbReference type="PANTHER" id="PTHR14217:SF1">
    <property type="entry name" value="INOSITOL-TETRAKISPHOSPHATE 1-KINASE"/>
    <property type="match status" value="1"/>
</dbReference>
<dbReference type="GO" id="GO:0005524">
    <property type="term" value="F:ATP binding"/>
    <property type="evidence" value="ECO:0007669"/>
    <property type="project" value="UniProtKB-UniRule"/>
</dbReference>
<dbReference type="GO" id="GO:0052726">
    <property type="term" value="F:inositol-1,3,4-trisphosphate 5-kinase activity"/>
    <property type="evidence" value="ECO:0007669"/>
    <property type="project" value="InterPro"/>
</dbReference>
<evidence type="ECO:0000256" key="1">
    <source>
        <dbReference type="ARBA" id="ARBA00009601"/>
    </source>
</evidence>
<comment type="catalytic activity">
    <reaction evidence="10">
        <text>1D-myo-inositol 1,3,4-trisphosphate + ATP = 1D-myo-inositol 1,3,4,5-tetrakisphosphate + ADP + H(+)</text>
        <dbReference type="Rhea" id="RHEA:13253"/>
        <dbReference type="ChEBI" id="CHEBI:15378"/>
        <dbReference type="ChEBI" id="CHEBI:30616"/>
        <dbReference type="ChEBI" id="CHEBI:57895"/>
        <dbReference type="ChEBI" id="CHEBI:58414"/>
        <dbReference type="ChEBI" id="CHEBI:456216"/>
        <dbReference type="EC" id="2.7.1.159"/>
    </reaction>
    <physiologicalReaction direction="left-to-right" evidence="10">
        <dbReference type="Rhea" id="RHEA:13254"/>
    </physiologicalReaction>
    <physiologicalReaction direction="right-to-left" evidence="10">
        <dbReference type="Rhea" id="RHEA:13255"/>
    </physiologicalReaction>
</comment>
<dbReference type="InterPro" id="IPR008656">
    <property type="entry name" value="Inositol_tetrakis-P_1-kinase"/>
</dbReference>
<keyword evidence="3 16" id="KW-0808">Transferase</keyword>
<keyword evidence="5 16" id="KW-0547">Nucleotide-binding</keyword>
<evidence type="ECO:0000256" key="12">
    <source>
        <dbReference type="ARBA" id="ARBA00033645"/>
    </source>
</evidence>
<dbReference type="EMBL" id="VTPC01090220">
    <property type="protein sequence ID" value="KAF2884123.1"/>
    <property type="molecule type" value="Genomic_DNA"/>
</dbReference>
<feature type="binding site" evidence="17">
    <location>
        <position position="56"/>
    </location>
    <ligand>
        <name>1D-myo-inositol 1,3,4-trisphosphate</name>
        <dbReference type="ChEBI" id="CHEBI:58414"/>
    </ligand>
</feature>
<dbReference type="FunFam" id="3.40.50.11370:FF:000004">
    <property type="entry name" value="Inositol-tetrakisphosphate 1-kinase"/>
    <property type="match status" value="1"/>
</dbReference>
<feature type="binding site" evidence="17">
    <location>
        <position position="103"/>
    </location>
    <ligand>
        <name>ATP</name>
        <dbReference type="ChEBI" id="CHEBI:30616"/>
    </ligand>
</feature>
<feature type="binding site" evidence="17">
    <location>
        <position position="163"/>
    </location>
    <ligand>
        <name>1D-myo-inositol 1,3,4-trisphosphate</name>
        <dbReference type="ChEBI" id="CHEBI:58414"/>
    </ligand>
</feature>
<dbReference type="PANTHER" id="PTHR14217">
    <property type="entry name" value="INOSITOL-TETRAKISPHOSPHATE 1-KINASE"/>
    <property type="match status" value="1"/>
</dbReference>
<comment type="catalytic activity">
    <reaction evidence="13">
        <text>1D-myo-inositol 1,3,4-trisphosphate + ATP = 1D-myo-inositol 1,3,4,6-tetrakisphosphate + ADP + H(+)</text>
        <dbReference type="Rhea" id="RHEA:20940"/>
        <dbReference type="ChEBI" id="CHEBI:15378"/>
        <dbReference type="ChEBI" id="CHEBI:30616"/>
        <dbReference type="ChEBI" id="CHEBI:57660"/>
        <dbReference type="ChEBI" id="CHEBI:58414"/>
        <dbReference type="ChEBI" id="CHEBI:456216"/>
        <dbReference type="EC" id="2.7.1.159"/>
    </reaction>
    <physiologicalReaction direction="left-to-right" evidence="13">
        <dbReference type="Rhea" id="RHEA:20941"/>
    </physiologicalReaction>
    <physiologicalReaction direction="right-to-left" evidence="13">
        <dbReference type="Rhea" id="RHEA:20942"/>
    </physiologicalReaction>
</comment>
<evidence type="ECO:0000256" key="14">
    <source>
        <dbReference type="ARBA" id="ARBA00047728"/>
    </source>
</evidence>
<evidence type="ECO:0000256" key="13">
    <source>
        <dbReference type="ARBA" id="ARBA00033674"/>
    </source>
</evidence>
<evidence type="ECO:0000256" key="15">
    <source>
        <dbReference type="ARBA" id="ARBA00049058"/>
    </source>
</evidence>
<evidence type="ECO:0000313" key="21">
    <source>
        <dbReference type="Proteomes" id="UP000801492"/>
    </source>
</evidence>
<dbReference type="GO" id="GO:0052725">
    <property type="term" value="F:inositol-1,3,4-trisphosphate 6-kinase activity"/>
    <property type="evidence" value="ECO:0007669"/>
    <property type="project" value="InterPro"/>
</dbReference>
<dbReference type="InterPro" id="IPR011761">
    <property type="entry name" value="ATP-grasp"/>
</dbReference>
<dbReference type="OrthoDB" id="25308at2759"/>
<feature type="binding site" evidence="17">
    <location>
        <begin position="184"/>
        <end position="195"/>
    </location>
    <ligand>
        <name>ATP</name>
        <dbReference type="ChEBI" id="CHEBI:30616"/>
    </ligand>
</feature>
<feature type="binding site" evidence="17">
    <location>
        <position position="152"/>
    </location>
    <ligand>
        <name>ATP</name>
        <dbReference type="ChEBI" id="CHEBI:30616"/>
    </ligand>
</feature>
<dbReference type="Gene3D" id="3.30.1490.220">
    <property type="match status" value="1"/>
</dbReference>
<feature type="binding site" evidence="17">
    <location>
        <position position="210"/>
    </location>
    <ligand>
        <name>ATP</name>
        <dbReference type="ChEBI" id="CHEBI:30616"/>
    </ligand>
</feature>
<comment type="caution">
    <text evidence="20">The sequence shown here is derived from an EMBL/GenBank/DDBJ whole genome shotgun (WGS) entry which is preliminary data.</text>
</comment>
<keyword evidence="4 16" id="KW-0479">Metal-binding</keyword>
<organism evidence="20 21">
    <name type="scientific">Ignelater luminosus</name>
    <name type="common">Cucubano</name>
    <name type="synonym">Pyrophorus luminosus</name>
    <dbReference type="NCBI Taxonomy" id="2038154"/>
    <lineage>
        <taxon>Eukaryota</taxon>
        <taxon>Metazoa</taxon>
        <taxon>Ecdysozoa</taxon>
        <taxon>Arthropoda</taxon>
        <taxon>Hexapoda</taxon>
        <taxon>Insecta</taxon>
        <taxon>Pterygota</taxon>
        <taxon>Neoptera</taxon>
        <taxon>Endopterygota</taxon>
        <taxon>Coleoptera</taxon>
        <taxon>Polyphaga</taxon>
        <taxon>Elateriformia</taxon>
        <taxon>Elateroidea</taxon>
        <taxon>Elateridae</taxon>
        <taxon>Agrypninae</taxon>
        <taxon>Pyrophorini</taxon>
        <taxon>Ignelater</taxon>
    </lineage>
</organism>
<evidence type="ECO:0000256" key="4">
    <source>
        <dbReference type="ARBA" id="ARBA00022723"/>
    </source>
</evidence>
<evidence type="ECO:0000256" key="5">
    <source>
        <dbReference type="ARBA" id="ARBA00022741"/>
    </source>
</evidence>
<dbReference type="FunFam" id="3.30.470.20:FF:000047">
    <property type="entry name" value="Inositol-tetrakisphosphate 1-kinase 4"/>
    <property type="match status" value="1"/>
</dbReference>
<feature type="binding site" evidence="18">
    <location>
        <position position="277"/>
    </location>
    <ligand>
        <name>Mg(2+)</name>
        <dbReference type="ChEBI" id="CHEBI:18420"/>
        <label>1</label>
    </ligand>
</feature>
<dbReference type="PROSITE" id="PS50975">
    <property type="entry name" value="ATP_GRASP"/>
    <property type="match status" value="1"/>
</dbReference>
<comment type="catalytic activity">
    <reaction evidence="15">
        <text>1D-myo-inositol 1,3,4-trisphosphate + 1D-myo-inositol 1,3,4,5,6-pentakisphosphate = 1D-myo-inositol 3,4,5,6-tetrakisphosphate + 1D-myo-inositol 1,3,4,6-tetrakisphosphate</text>
        <dbReference type="Rhea" id="RHEA:70263"/>
        <dbReference type="ChEBI" id="CHEBI:57539"/>
        <dbReference type="ChEBI" id="CHEBI:57660"/>
        <dbReference type="ChEBI" id="CHEBI:57733"/>
        <dbReference type="ChEBI" id="CHEBI:58414"/>
    </reaction>
    <physiologicalReaction direction="left-to-right" evidence="15">
        <dbReference type="Rhea" id="RHEA:70264"/>
    </physiologicalReaction>
    <physiologicalReaction direction="right-to-left" evidence="15">
        <dbReference type="Rhea" id="RHEA:70265"/>
    </physiologicalReaction>
</comment>
<evidence type="ECO:0000256" key="11">
    <source>
        <dbReference type="ARBA" id="ARBA00033624"/>
    </source>
</evidence>
<dbReference type="InterPro" id="IPR040464">
    <property type="entry name" value="InsP(3)kin_ATP-grasp"/>
</dbReference>
<feature type="binding site" evidence="18">
    <location>
        <position position="291"/>
    </location>
    <ligand>
        <name>Mg(2+)</name>
        <dbReference type="ChEBI" id="CHEBI:18420"/>
        <label>1</label>
    </ligand>
</feature>
<proteinExistence type="inferred from homology"/>
<evidence type="ECO:0000256" key="6">
    <source>
        <dbReference type="ARBA" id="ARBA00022777"/>
    </source>
</evidence>
<comment type="similarity">
    <text evidence="1 16">Belongs to the ITPK1 family.</text>
</comment>
<comment type="subunit">
    <text evidence="16">Monomer.</text>
</comment>
<dbReference type="Proteomes" id="UP000801492">
    <property type="component" value="Unassembled WGS sequence"/>
</dbReference>
<feature type="binding site" evidence="17">
    <location>
        <position position="15"/>
    </location>
    <ligand>
        <name>1D-myo-inositol 1,3,4-trisphosphate</name>
        <dbReference type="ChEBI" id="CHEBI:58414"/>
    </ligand>
</feature>
<evidence type="ECO:0000256" key="7">
    <source>
        <dbReference type="ARBA" id="ARBA00022840"/>
    </source>
</evidence>
<keyword evidence="21" id="KW-1185">Reference proteome</keyword>
<comment type="catalytic activity">
    <reaction evidence="14">
        <text>1D-myo-inositol 1,3,4-trisphosphate + 1D-myo-inositol 1,3,4,5,6-pentakisphosphate = 1D-myo-inositol 3,4,5,6-tetrakisphosphate + 1D-myo-inositol 1,3,4,5-tetrakisphosphate</text>
        <dbReference type="Rhea" id="RHEA:70271"/>
        <dbReference type="ChEBI" id="CHEBI:57539"/>
        <dbReference type="ChEBI" id="CHEBI:57733"/>
        <dbReference type="ChEBI" id="CHEBI:57895"/>
        <dbReference type="ChEBI" id="CHEBI:58414"/>
    </reaction>
    <physiologicalReaction direction="left-to-right" evidence="14">
        <dbReference type="Rhea" id="RHEA:70272"/>
    </physiologicalReaction>
    <physiologicalReaction direction="right-to-left" evidence="14">
        <dbReference type="Rhea" id="RHEA:70273"/>
    </physiologicalReaction>
</comment>
<comment type="cofactor">
    <cofactor evidence="16 18">
        <name>Mg(2+)</name>
        <dbReference type="ChEBI" id="CHEBI:18420"/>
    </cofactor>
    <text evidence="16 18">Binds 2 magnesium ions per subunit.</text>
</comment>
<evidence type="ECO:0000259" key="19">
    <source>
        <dbReference type="PROSITE" id="PS50975"/>
    </source>
</evidence>
<evidence type="ECO:0000256" key="16">
    <source>
        <dbReference type="PIRNR" id="PIRNR038186"/>
    </source>
</evidence>
<feature type="binding site" evidence="18">
    <location>
        <position position="293"/>
    </location>
    <ligand>
        <name>Mg(2+)</name>
        <dbReference type="ChEBI" id="CHEBI:18420"/>
        <label>2</label>
    </ligand>
</feature>
<dbReference type="SUPFAM" id="SSF56059">
    <property type="entry name" value="Glutathione synthetase ATP-binding domain-like"/>
    <property type="match status" value="1"/>
</dbReference>
<comment type="catalytic activity">
    <reaction evidence="12">
        <text>1D-myo-inositol 3,4,5,6-tetrakisphosphate + ATP = 1D-myo-inositol 1,3,4,5,6-pentakisphosphate + ADP + H(+)</text>
        <dbReference type="Rhea" id="RHEA:12452"/>
        <dbReference type="ChEBI" id="CHEBI:15378"/>
        <dbReference type="ChEBI" id="CHEBI:30616"/>
        <dbReference type="ChEBI" id="CHEBI:57539"/>
        <dbReference type="ChEBI" id="CHEBI:57733"/>
        <dbReference type="ChEBI" id="CHEBI:456216"/>
        <dbReference type="EC" id="2.7.1.134"/>
    </reaction>
    <physiologicalReaction direction="left-to-right" evidence="12">
        <dbReference type="Rhea" id="RHEA:12453"/>
    </physiologicalReaction>
    <physiologicalReaction direction="right-to-left" evidence="12">
        <dbReference type="Rhea" id="RHEA:12454"/>
    </physiologicalReaction>
</comment>
<dbReference type="Pfam" id="PF17927">
    <property type="entry name" value="Ins134_P3_kin_N"/>
    <property type="match status" value="1"/>
</dbReference>
<sequence>MFGNKRIACWMSEKKSQKVKWAEFEQVCSNYGYELFKLDLEKDIENQGPFSVFLHKLTDIIALANQGDAKSKNTINLVENYISTHPEIIVIDPIPNVRQLLDRYKAYSIIHATDLHKHGVFTPNFCEITTSNNQKTVEELNAACVTYPFICKPSLGHGSKKAHEMLIVFNEGNLRDCKPPCVAQAFINHNAILYKIFIVGDQYYFVERPSLKNFHASDQKTIFFDSSDVSKADSQSSLSVLDLEDEQIPKTRPDPIILGKIACTLRKAFKMDLLGVDVVIENFTGKYAIIDVNAYPGYDGFPNFYHALLKCIVDQVNSGINTERKHNLKVDCLNIIKTN</sequence>
<dbReference type="Gene3D" id="3.40.50.11370">
    <property type="match status" value="1"/>
</dbReference>